<protein>
    <recommendedName>
        <fullName evidence="3">NYN domain-containing protein</fullName>
    </recommendedName>
</protein>
<feature type="domain" description="NYN" evidence="3">
    <location>
        <begin position="245"/>
        <end position="366"/>
    </location>
</feature>
<dbReference type="PANTHER" id="PTHR35811:SF1">
    <property type="entry name" value="HTH OST-TYPE DOMAIN-CONTAINING PROTEIN"/>
    <property type="match status" value="1"/>
</dbReference>
<proteinExistence type="predicted"/>
<evidence type="ECO:0000313" key="4">
    <source>
        <dbReference type="EMBL" id="CAE8605120.1"/>
    </source>
</evidence>
<feature type="chain" id="PRO_5032815416" description="NYN domain-containing protein" evidence="2">
    <location>
        <begin position="40"/>
        <end position="658"/>
    </location>
</feature>
<evidence type="ECO:0000259" key="3">
    <source>
        <dbReference type="Pfam" id="PF01936"/>
    </source>
</evidence>
<dbReference type="AlphaFoldDB" id="A0A813F1H3"/>
<feature type="signal peptide" evidence="2">
    <location>
        <begin position="1"/>
        <end position="39"/>
    </location>
</feature>
<keyword evidence="5" id="KW-1185">Reference proteome</keyword>
<organism evidence="4 5">
    <name type="scientific">Polarella glacialis</name>
    <name type="common">Dinoflagellate</name>
    <dbReference type="NCBI Taxonomy" id="89957"/>
    <lineage>
        <taxon>Eukaryota</taxon>
        <taxon>Sar</taxon>
        <taxon>Alveolata</taxon>
        <taxon>Dinophyceae</taxon>
        <taxon>Suessiales</taxon>
        <taxon>Suessiaceae</taxon>
        <taxon>Polarella</taxon>
    </lineage>
</organism>
<dbReference type="Proteomes" id="UP000654075">
    <property type="component" value="Unassembled WGS sequence"/>
</dbReference>
<dbReference type="InterPro" id="IPR021139">
    <property type="entry name" value="NYN"/>
</dbReference>
<evidence type="ECO:0000256" key="1">
    <source>
        <dbReference type="SAM" id="MobiDB-lite"/>
    </source>
</evidence>
<keyword evidence="2" id="KW-0732">Signal</keyword>
<dbReference type="EMBL" id="CAJNNV010017395">
    <property type="protein sequence ID" value="CAE8605120.1"/>
    <property type="molecule type" value="Genomic_DNA"/>
</dbReference>
<dbReference type="Pfam" id="PF01936">
    <property type="entry name" value="NYN"/>
    <property type="match status" value="1"/>
</dbReference>
<comment type="caution">
    <text evidence="4">The sequence shown here is derived from an EMBL/GenBank/DDBJ whole genome shotgun (WGS) entry which is preliminary data.</text>
</comment>
<dbReference type="OrthoDB" id="5205629at2759"/>
<dbReference type="PANTHER" id="PTHR35811">
    <property type="entry name" value="SLR1870 PROTEIN"/>
    <property type="match status" value="1"/>
</dbReference>
<accession>A0A813F1H3</accession>
<evidence type="ECO:0000313" key="5">
    <source>
        <dbReference type="Proteomes" id="UP000654075"/>
    </source>
</evidence>
<feature type="compositionally biased region" description="Polar residues" evidence="1">
    <location>
        <begin position="57"/>
        <end position="67"/>
    </location>
</feature>
<evidence type="ECO:0000256" key="2">
    <source>
        <dbReference type="SAM" id="SignalP"/>
    </source>
</evidence>
<feature type="compositionally biased region" description="Polar residues" evidence="1">
    <location>
        <begin position="123"/>
        <end position="137"/>
    </location>
</feature>
<sequence length="658" mass="72270">MLDACRGRAAARAARRNVCHRNANFGLLLLLVWLESLTSLKNNNYNNNNNNSKNNKTQTATSDCLTRSSSKVRPEAVALCTPSLQRSGEISRLRRERIVARQAVEAAAVAIPASRRRGRHTTTKLPTQGATTAATSGRRQDLGSNMLAGDARSPIVKAKPNKSRGEQAARGSLTTTVSKQIKSKAKVSASKVKMPNKHDETALTSNTAASIETATVRNASAAAATAAPGTEQGLLSDVHEATFPRIALLIDGDQVGKNAFTPILDSLRQCGQVVDRRAYLSEHTARMLEADLIRHQIRPVIVRRHIGGTKSPVDMEIAMDVLELCNQSQGNKVAGVAIASNDLDFFEVLERAKSQGLKVWLCMKDKFGGTQPLARRAAADAGAEIILYGQRNQELPKMVSMISIHDGIAKSHGIRPVHHDLRGLADFDSLSLSLRQCGYLSANQGATTEGAMVKFFHVNKLGPLIIDPISIGLHQCLAAFQNNASATWSTNPGNLIYVRPRGRKKYPWGTIIGQGPFIIQDSTQLVPEILDRLGYWSPELNFQETIDMFWDGNINFLKMRGVSVATVEGAQRLEVLEREFRLDLPQNWHAPPSDWSLRGFLLGRGFLVRKDALREEVQHAIKEFLQSRGQSVPPKRSYLQLVADSLSLLTKNDPSRRK</sequence>
<feature type="region of interest" description="Disordered" evidence="1">
    <location>
        <begin position="44"/>
        <end position="67"/>
    </location>
</feature>
<feature type="region of interest" description="Disordered" evidence="1">
    <location>
        <begin position="157"/>
        <end position="176"/>
    </location>
</feature>
<dbReference type="Gene3D" id="3.40.50.1010">
    <property type="entry name" value="5'-nuclease"/>
    <property type="match status" value="1"/>
</dbReference>
<dbReference type="GO" id="GO:0004540">
    <property type="term" value="F:RNA nuclease activity"/>
    <property type="evidence" value="ECO:0007669"/>
    <property type="project" value="InterPro"/>
</dbReference>
<feature type="region of interest" description="Disordered" evidence="1">
    <location>
        <begin position="114"/>
        <end position="146"/>
    </location>
</feature>
<feature type="compositionally biased region" description="Low complexity" evidence="1">
    <location>
        <begin position="44"/>
        <end position="56"/>
    </location>
</feature>
<gene>
    <name evidence="4" type="ORF">PGLA1383_LOCUS23251</name>
</gene>
<name>A0A813F1H3_POLGL</name>
<reference evidence="4" key="1">
    <citation type="submission" date="2021-02" db="EMBL/GenBank/DDBJ databases">
        <authorList>
            <person name="Dougan E. K."/>
            <person name="Rhodes N."/>
            <person name="Thang M."/>
            <person name="Chan C."/>
        </authorList>
    </citation>
    <scope>NUCLEOTIDE SEQUENCE</scope>
</reference>